<comment type="caution">
    <text evidence="2">The sequence shown here is derived from an EMBL/GenBank/DDBJ whole genome shotgun (WGS) entry which is preliminary data.</text>
</comment>
<sequence length="253" mass="28302">TGKGIVASILAIPLIAWVGVLLLRPGLSVEKRLVLALIGIAVALTFLVELVVVKGTIGRMNTVFKFYLQVWDLFSLAAGGALAWILADLPAWRLEWRRGWILALGLLVLSAALYPLAATPAKIQDRMANDAPRTLDGMAFMPFVDNYYDLGQKLNFDEDYRAIQWMQDNIQGSPVIIEANIPEYRWGNRFTIYTGLPGVIGWLNHQRQQRVTGPPGMVEERARAILDFYLTLSVEEASEILDRYGVQYVILGR</sequence>
<keyword evidence="1" id="KW-0472">Membrane</keyword>
<feature type="transmembrane region" description="Helical" evidence="1">
    <location>
        <begin position="66"/>
        <end position="87"/>
    </location>
</feature>
<accession>X0XE71</accession>
<evidence type="ECO:0000256" key="1">
    <source>
        <dbReference type="SAM" id="Phobius"/>
    </source>
</evidence>
<feature type="transmembrane region" description="Helical" evidence="1">
    <location>
        <begin position="33"/>
        <end position="54"/>
    </location>
</feature>
<keyword evidence="1" id="KW-1133">Transmembrane helix</keyword>
<proteinExistence type="predicted"/>
<organism evidence="2">
    <name type="scientific">marine sediment metagenome</name>
    <dbReference type="NCBI Taxonomy" id="412755"/>
    <lineage>
        <taxon>unclassified sequences</taxon>
        <taxon>metagenomes</taxon>
        <taxon>ecological metagenomes</taxon>
    </lineage>
</organism>
<evidence type="ECO:0000313" key="2">
    <source>
        <dbReference type="EMBL" id="GAG41459.1"/>
    </source>
</evidence>
<dbReference type="PANTHER" id="PTHR10790:SF51">
    <property type="entry name" value="TETRATRICOPEPTIDE REPEAT PROTEIN"/>
    <property type="match status" value="1"/>
</dbReference>
<dbReference type="PANTHER" id="PTHR10790">
    <property type="entry name" value="TPR-DOMAIN CONTAINING PROTEIN"/>
    <property type="match status" value="1"/>
</dbReference>
<dbReference type="Pfam" id="PF10060">
    <property type="entry name" value="DUF2298"/>
    <property type="match status" value="1"/>
</dbReference>
<reference evidence="2" key="1">
    <citation type="journal article" date="2014" name="Front. Microbiol.">
        <title>High frequency of phylogenetically diverse reductive dehalogenase-homologous genes in deep subseafloor sedimentary metagenomes.</title>
        <authorList>
            <person name="Kawai M."/>
            <person name="Futagami T."/>
            <person name="Toyoda A."/>
            <person name="Takaki Y."/>
            <person name="Nishi S."/>
            <person name="Hori S."/>
            <person name="Arai W."/>
            <person name="Tsubouchi T."/>
            <person name="Morono Y."/>
            <person name="Uchiyama I."/>
            <person name="Ito T."/>
            <person name="Fujiyama A."/>
            <person name="Inagaki F."/>
            <person name="Takami H."/>
        </authorList>
    </citation>
    <scope>NUCLEOTIDE SEQUENCE</scope>
    <source>
        <strain evidence="2">Expedition CK06-06</strain>
    </source>
</reference>
<name>X0XE71_9ZZZZ</name>
<feature type="non-terminal residue" evidence="2">
    <location>
        <position position="253"/>
    </location>
</feature>
<feature type="transmembrane region" description="Helical" evidence="1">
    <location>
        <begin position="99"/>
        <end position="117"/>
    </location>
</feature>
<dbReference type="EMBL" id="BARS01041072">
    <property type="protein sequence ID" value="GAG41459.1"/>
    <property type="molecule type" value="Genomic_DNA"/>
</dbReference>
<dbReference type="InterPro" id="IPR018746">
    <property type="entry name" value="DUF2298"/>
</dbReference>
<keyword evidence="1" id="KW-0812">Transmembrane</keyword>
<gene>
    <name evidence="2" type="ORF">S01H1_62523</name>
</gene>
<feature type="non-terminal residue" evidence="2">
    <location>
        <position position="1"/>
    </location>
</feature>
<feature type="transmembrane region" description="Helical" evidence="1">
    <location>
        <begin position="7"/>
        <end position="27"/>
    </location>
</feature>
<dbReference type="AlphaFoldDB" id="X0XE71"/>
<protein>
    <submittedName>
        <fullName evidence="2">Uncharacterized protein</fullName>
    </submittedName>
</protein>